<dbReference type="GO" id="GO:0006400">
    <property type="term" value="P:tRNA modification"/>
    <property type="evidence" value="ECO:0007669"/>
    <property type="project" value="TreeGrafter"/>
</dbReference>
<gene>
    <name evidence="2" type="ORF">LshimejAT787_0403060</name>
</gene>
<dbReference type="PANTHER" id="PTHR21314:SF1">
    <property type="entry name" value="QUEUOSINE SALVAGE PROTEIN"/>
    <property type="match status" value="1"/>
</dbReference>
<name>A0A9P3UMY0_LYOSH</name>
<accession>A0A9P3UMY0</accession>
<evidence type="ECO:0000256" key="1">
    <source>
        <dbReference type="RuleBase" id="RU365002"/>
    </source>
</evidence>
<organism evidence="2 3">
    <name type="scientific">Lyophyllum shimeji</name>
    <name type="common">Hon-shimeji</name>
    <name type="synonym">Tricholoma shimeji</name>
    <dbReference type="NCBI Taxonomy" id="47721"/>
    <lineage>
        <taxon>Eukaryota</taxon>
        <taxon>Fungi</taxon>
        <taxon>Dikarya</taxon>
        <taxon>Basidiomycota</taxon>
        <taxon>Agaricomycotina</taxon>
        <taxon>Agaricomycetes</taxon>
        <taxon>Agaricomycetidae</taxon>
        <taxon>Agaricales</taxon>
        <taxon>Tricholomatineae</taxon>
        <taxon>Lyophyllaceae</taxon>
        <taxon>Lyophyllum</taxon>
    </lineage>
</organism>
<dbReference type="PANTHER" id="PTHR21314">
    <property type="entry name" value="QUEUOSINE 5'-PHOSPHATE N-GLYCOSYLASE_HYDROLASE-RELATED"/>
    <property type="match status" value="1"/>
</dbReference>
<reference evidence="2" key="1">
    <citation type="submission" date="2022-07" db="EMBL/GenBank/DDBJ databases">
        <title>The genome of Lyophyllum shimeji provides insight into the initial evolution of ectomycorrhizal fungal genome.</title>
        <authorList>
            <person name="Kobayashi Y."/>
            <person name="Shibata T."/>
            <person name="Hirakawa H."/>
            <person name="Shigenobu S."/>
            <person name="Nishiyama T."/>
            <person name="Yamada A."/>
            <person name="Hasebe M."/>
            <person name="Kawaguchi M."/>
        </authorList>
    </citation>
    <scope>NUCLEOTIDE SEQUENCE</scope>
    <source>
        <strain evidence="2">AT787</strain>
    </source>
</reference>
<dbReference type="Pfam" id="PF10343">
    <property type="entry name" value="Q_salvage"/>
    <property type="match status" value="1"/>
</dbReference>
<evidence type="ECO:0000313" key="2">
    <source>
        <dbReference type="EMBL" id="GLB37255.1"/>
    </source>
</evidence>
<evidence type="ECO:0000313" key="3">
    <source>
        <dbReference type="Proteomes" id="UP001063166"/>
    </source>
</evidence>
<sequence length="405" mass="44304">MPPLPPSRKYIQSIRDSSRSLREKARIMITADAIERLLLSPAFITSFKRVSTYHGLNLPLNFSSRLDELNLLSILSLLNFASGYRVQLHQEVARGAWDSIRAFVFSLYLSSSVDGGNFLSAKGMAAIDATKVAELLGVNVHIERAHDTIPGLTVGQLGGPMHELVKLITTVMNETGTVLVNLGYPNLGAFVAEALKEGAKAKSSTEELDIVLERLVRAIPAFQDMAEVDGQPVYCFKKALFLIHAIVLRFGSLTPPPFPIPSTAQSPIFTDNVLPSMLVHLGVIDLSASPTLSRLFPSAGSPENLKVLLEAWNGPETAPKVVPKEGPILTSDQAYVLRAAAVDACELIIKVAGSLPAESLPDDGSLDWIKQITLPELDLWIWAVAKDRPDYRRLERFVLKNTVFF</sequence>
<dbReference type="EC" id="3.2.2.-" evidence="1"/>
<proteinExistence type="inferred from homology"/>
<comment type="catalytic activity">
    <reaction evidence="1">
        <text>queuosine 5'-phosphate + H2O = queuine + D-ribose 5-phosphate</text>
        <dbReference type="Rhea" id="RHEA:75387"/>
        <dbReference type="ChEBI" id="CHEBI:15377"/>
        <dbReference type="ChEBI" id="CHEBI:17433"/>
        <dbReference type="ChEBI" id="CHEBI:78346"/>
        <dbReference type="ChEBI" id="CHEBI:194371"/>
    </reaction>
    <physiologicalReaction direction="left-to-right" evidence="1">
        <dbReference type="Rhea" id="RHEA:75388"/>
    </physiologicalReaction>
</comment>
<comment type="similarity">
    <text evidence="1">Belongs to the QNG1 protein family.</text>
</comment>
<comment type="function">
    <text evidence="1">Catalyzes the hydrolysis of queuosine 5'-phosphate, releasing the nucleobase queuine (q). Is required for salvage of queuine from exogenous queuosine (Q) that is imported and then converted to queuosine 5'-phosphate intracellularly.</text>
</comment>
<keyword evidence="1" id="KW-0378">Hydrolase</keyword>
<dbReference type="GO" id="GO:0016787">
    <property type="term" value="F:hydrolase activity"/>
    <property type="evidence" value="ECO:0007669"/>
    <property type="project" value="UniProtKB-KW"/>
</dbReference>
<dbReference type="OrthoDB" id="416777at2759"/>
<keyword evidence="3" id="KW-1185">Reference proteome</keyword>
<dbReference type="Proteomes" id="UP001063166">
    <property type="component" value="Unassembled WGS sequence"/>
</dbReference>
<dbReference type="AlphaFoldDB" id="A0A9P3UMY0"/>
<comment type="caution">
    <text evidence="2">The sequence shown here is derived from an EMBL/GenBank/DDBJ whole genome shotgun (WGS) entry which is preliminary data.</text>
</comment>
<dbReference type="EMBL" id="BRPK01000004">
    <property type="protein sequence ID" value="GLB37255.1"/>
    <property type="molecule type" value="Genomic_DNA"/>
</dbReference>
<protein>
    <recommendedName>
        <fullName evidence="1">Queuosine 5'-phosphate N-glycosylase/hydrolase</fullName>
        <ecNumber evidence="1">3.2.2.-</ecNumber>
    </recommendedName>
    <alternativeName>
        <fullName evidence="1">Queuosine-nucleotide N-glycosylase/hydrolase</fullName>
    </alternativeName>
</protein>
<dbReference type="InterPro" id="IPR019438">
    <property type="entry name" value="Q_salvage"/>
</dbReference>